<proteinExistence type="predicted"/>
<evidence type="ECO:0000313" key="3">
    <source>
        <dbReference type="Proteomes" id="UP001597044"/>
    </source>
</evidence>
<name>A0ABW3HFU7_9GAMM</name>
<dbReference type="CDD" id="cd20292">
    <property type="entry name" value="cupin_QdtA-like"/>
    <property type="match status" value="1"/>
</dbReference>
<dbReference type="InterPro" id="IPR011051">
    <property type="entry name" value="RmlC_Cupin_sf"/>
</dbReference>
<dbReference type="InterPro" id="IPR014710">
    <property type="entry name" value="RmlC-like_jellyroll"/>
</dbReference>
<sequence length="131" mass="14945">MSLIQWANFPPLGDDRGSLVALEAHKTVPFEIKRVYYIFGTQSGVARGFHAHRNLKQIAVCVTGKCRMVLDDGATRKEAWLDSPTKGLIIGDLVWREMHDFSTDCVLLVLASEHYNETDYIRNYDEFLRAL</sequence>
<evidence type="ECO:0000259" key="1">
    <source>
        <dbReference type="Pfam" id="PF05523"/>
    </source>
</evidence>
<reference evidence="3" key="1">
    <citation type="journal article" date="2019" name="Int. J. Syst. Evol. Microbiol.">
        <title>The Global Catalogue of Microorganisms (GCM) 10K type strain sequencing project: providing services to taxonomists for standard genome sequencing and annotation.</title>
        <authorList>
            <consortium name="The Broad Institute Genomics Platform"/>
            <consortium name="The Broad Institute Genome Sequencing Center for Infectious Disease"/>
            <person name="Wu L."/>
            <person name="Ma J."/>
        </authorList>
    </citation>
    <scope>NUCLEOTIDE SEQUENCE [LARGE SCALE GENOMIC DNA]</scope>
    <source>
        <strain evidence="3">CCUG 63419</strain>
    </source>
</reference>
<dbReference type="EMBL" id="JBHTIT010000001">
    <property type="protein sequence ID" value="MFD0950336.1"/>
    <property type="molecule type" value="Genomic_DNA"/>
</dbReference>
<keyword evidence="3" id="KW-1185">Reference proteome</keyword>
<feature type="domain" description="Sugar 3,4-ketoisomerase QdtA cupin" evidence="1">
    <location>
        <begin position="5"/>
        <end position="129"/>
    </location>
</feature>
<dbReference type="SUPFAM" id="SSF51182">
    <property type="entry name" value="RmlC-like cupins"/>
    <property type="match status" value="1"/>
</dbReference>
<dbReference type="Proteomes" id="UP001597044">
    <property type="component" value="Unassembled WGS sequence"/>
</dbReference>
<organism evidence="2 3">
    <name type="scientific">Paraperlucidibaca wandonensis</name>
    <dbReference type="NCBI Taxonomy" id="1268273"/>
    <lineage>
        <taxon>Bacteria</taxon>
        <taxon>Pseudomonadati</taxon>
        <taxon>Pseudomonadota</taxon>
        <taxon>Gammaproteobacteria</taxon>
        <taxon>Moraxellales</taxon>
        <taxon>Moraxellaceae</taxon>
        <taxon>Paraperlucidibaca</taxon>
    </lineage>
</organism>
<gene>
    <name evidence="2" type="ORF">ACFQ0F_08050</name>
</gene>
<dbReference type="RefSeq" id="WP_379070945.1">
    <property type="nucleotide sequence ID" value="NZ_JBHTIT010000001.1"/>
</dbReference>
<dbReference type="Pfam" id="PF05523">
    <property type="entry name" value="FdtA"/>
    <property type="match status" value="1"/>
</dbReference>
<comment type="caution">
    <text evidence="2">The sequence shown here is derived from an EMBL/GenBank/DDBJ whole genome shotgun (WGS) entry which is preliminary data.</text>
</comment>
<accession>A0ABW3HFU7</accession>
<protein>
    <submittedName>
        <fullName evidence="2">Sugar 3,4-ketoisomerase</fullName>
    </submittedName>
</protein>
<evidence type="ECO:0000313" key="2">
    <source>
        <dbReference type="EMBL" id="MFD0950336.1"/>
    </source>
</evidence>
<dbReference type="InterPro" id="IPR008894">
    <property type="entry name" value="QdtA_cupin_dom"/>
</dbReference>
<dbReference type="Gene3D" id="2.60.120.10">
    <property type="entry name" value="Jelly Rolls"/>
    <property type="match status" value="1"/>
</dbReference>